<accession>A0A3P7LXT7</accession>
<dbReference type="EMBL" id="UYYB01126573">
    <property type="protein sequence ID" value="VDM83962.1"/>
    <property type="molecule type" value="Genomic_DNA"/>
</dbReference>
<sequence>MHMFTNTESTTLPLCSTETVWLLQHTFYLPCSMRRTMY</sequence>
<evidence type="ECO:0000313" key="2">
    <source>
        <dbReference type="Proteomes" id="UP000270094"/>
    </source>
</evidence>
<reference evidence="1 2" key="1">
    <citation type="submission" date="2018-11" db="EMBL/GenBank/DDBJ databases">
        <authorList>
            <consortium name="Pathogen Informatics"/>
        </authorList>
    </citation>
    <scope>NUCLEOTIDE SEQUENCE [LARGE SCALE GENOMIC DNA]</scope>
</reference>
<evidence type="ECO:0000313" key="1">
    <source>
        <dbReference type="EMBL" id="VDM83962.1"/>
    </source>
</evidence>
<dbReference type="Proteomes" id="UP000270094">
    <property type="component" value="Unassembled WGS sequence"/>
</dbReference>
<protein>
    <submittedName>
        <fullName evidence="1">Uncharacterized protein</fullName>
    </submittedName>
</protein>
<keyword evidence="2" id="KW-1185">Reference proteome</keyword>
<dbReference type="AlphaFoldDB" id="A0A3P7LXT7"/>
<name>A0A3P7LXT7_STRVU</name>
<proteinExistence type="predicted"/>
<organism evidence="1 2">
    <name type="scientific">Strongylus vulgaris</name>
    <name type="common">Blood worm</name>
    <dbReference type="NCBI Taxonomy" id="40348"/>
    <lineage>
        <taxon>Eukaryota</taxon>
        <taxon>Metazoa</taxon>
        <taxon>Ecdysozoa</taxon>
        <taxon>Nematoda</taxon>
        <taxon>Chromadorea</taxon>
        <taxon>Rhabditida</taxon>
        <taxon>Rhabditina</taxon>
        <taxon>Rhabditomorpha</taxon>
        <taxon>Strongyloidea</taxon>
        <taxon>Strongylidae</taxon>
        <taxon>Strongylus</taxon>
    </lineage>
</organism>
<gene>
    <name evidence="1" type="ORF">SVUK_LOCUS18960</name>
</gene>